<proteinExistence type="inferred from homology"/>
<dbReference type="SUPFAM" id="SSF54001">
    <property type="entry name" value="Cysteine proteinases"/>
    <property type="match status" value="1"/>
</dbReference>
<dbReference type="Gene3D" id="3.30.2140.20">
    <property type="match status" value="1"/>
</dbReference>
<dbReference type="Pfam" id="PF00797">
    <property type="entry name" value="Acetyltransf_2"/>
    <property type="match status" value="1"/>
</dbReference>
<dbReference type="PANTHER" id="PTHR11786:SF0">
    <property type="entry name" value="ARYLAMINE N-ACETYLTRANSFERASE 4-RELATED"/>
    <property type="match status" value="1"/>
</dbReference>
<comment type="similarity">
    <text evidence="1">Belongs to the arylamine N-acetyltransferase family.</text>
</comment>
<dbReference type="InterPro" id="IPR001447">
    <property type="entry name" value="Arylamine_N-AcTrfase"/>
</dbReference>
<dbReference type="VEuPathDB" id="FungiDB:BTJ68_08489"/>
<dbReference type="EMBL" id="QWIN01000940">
    <property type="protein sequence ID" value="RMY45439.1"/>
    <property type="molecule type" value="Genomic_DNA"/>
</dbReference>
<dbReference type="InterPro" id="IPR053710">
    <property type="entry name" value="Arylamine_NAT_domain_sf"/>
</dbReference>
<protein>
    <submittedName>
        <fullName evidence="2">Uncharacterized protein</fullName>
    </submittedName>
</protein>
<gene>
    <name evidence="2" type="ORF">D0865_09911</name>
</gene>
<comment type="caution">
    <text evidence="2">The sequence shown here is derived from an EMBL/GenBank/DDBJ whole genome shotgun (WGS) entry which is preliminary data.</text>
</comment>
<sequence>MAATRYKYTREELEQYFDRIYLPEKDRVYDITTIPNDADKLAFLTLLQKHQLVNIPWENLTQHYSWHRVVNVKPAHLFRKIVLNDQGTGRGGYCMEANSLWHYVLVSLGFDVYIAGARIYSGTAEGGYGGWTHMVNLVTIGGTKYLLDGGFGPQEATQPLPLKVGNVQSQIPPAQSRLVYEPIPQMRDQSQRVYDEGAEWKTMYCFTELEFLPSDIESMNFAPWLSKQTFFTHKLVCVRFTTSGESDPGREQTERIGGLGSGKGEIDGSLTLNQDVLRWRRRGEKVLDWKFKNEDERVGALAKYFGITLKPEDREAINGTASVIGPAGATGDGE</sequence>
<organism evidence="2 3">
    <name type="scientific">Hortaea werneckii</name>
    <name type="common">Black yeast</name>
    <name type="synonym">Cladosporium werneckii</name>
    <dbReference type="NCBI Taxonomy" id="91943"/>
    <lineage>
        <taxon>Eukaryota</taxon>
        <taxon>Fungi</taxon>
        <taxon>Dikarya</taxon>
        <taxon>Ascomycota</taxon>
        <taxon>Pezizomycotina</taxon>
        <taxon>Dothideomycetes</taxon>
        <taxon>Dothideomycetidae</taxon>
        <taxon>Mycosphaerellales</taxon>
        <taxon>Teratosphaeriaceae</taxon>
        <taxon>Hortaea</taxon>
    </lineage>
</organism>
<dbReference type="GO" id="GO:0016407">
    <property type="term" value="F:acetyltransferase activity"/>
    <property type="evidence" value="ECO:0007669"/>
    <property type="project" value="InterPro"/>
</dbReference>
<dbReference type="PANTHER" id="PTHR11786">
    <property type="entry name" value="N-HYDROXYARYLAMINE O-ACETYLTRANSFERASE"/>
    <property type="match status" value="1"/>
</dbReference>
<evidence type="ECO:0000256" key="1">
    <source>
        <dbReference type="ARBA" id="ARBA00006547"/>
    </source>
</evidence>
<name>A0A3M7C080_HORWE</name>
<dbReference type="OrthoDB" id="10260017at2759"/>
<dbReference type="AlphaFoldDB" id="A0A3M7C080"/>
<evidence type="ECO:0000313" key="2">
    <source>
        <dbReference type="EMBL" id="RMY45439.1"/>
    </source>
</evidence>
<evidence type="ECO:0000313" key="3">
    <source>
        <dbReference type="Proteomes" id="UP000270230"/>
    </source>
</evidence>
<accession>A0A3M7C080</accession>
<dbReference type="InterPro" id="IPR038765">
    <property type="entry name" value="Papain-like_cys_pep_sf"/>
</dbReference>
<dbReference type="Proteomes" id="UP000270230">
    <property type="component" value="Unassembled WGS sequence"/>
</dbReference>
<reference evidence="2 3" key="1">
    <citation type="journal article" date="2018" name="BMC Genomics">
        <title>Genomic evidence for intraspecific hybridization in a clonal and extremely halotolerant yeast.</title>
        <authorList>
            <person name="Gostincar C."/>
            <person name="Stajich J.E."/>
            <person name="Zupancic J."/>
            <person name="Zalar P."/>
            <person name="Gunde-Cimerman N."/>
        </authorList>
    </citation>
    <scope>NUCLEOTIDE SEQUENCE [LARGE SCALE GENOMIC DNA]</scope>
    <source>
        <strain evidence="2 3">EXF-151</strain>
    </source>
</reference>